<dbReference type="Gene3D" id="3.30.1180.10">
    <property type="match status" value="1"/>
</dbReference>
<dbReference type="Gene3D" id="3.40.50.10170">
    <property type="match status" value="1"/>
</dbReference>
<accession>A0A559IYJ7</accession>
<organism evidence="2 3">
    <name type="scientific">Paenibacillus agilis</name>
    <dbReference type="NCBI Taxonomy" id="3020863"/>
    <lineage>
        <taxon>Bacteria</taxon>
        <taxon>Bacillati</taxon>
        <taxon>Bacillota</taxon>
        <taxon>Bacilli</taxon>
        <taxon>Bacillales</taxon>
        <taxon>Paenibacillaceae</taxon>
        <taxon>Paenibacillus</taxon>
    </lineage>
</organism>
<gene>
    <name evidence="2" type="ORF">FPZ44_06365</name>
</gene>
<dbReference type="PANTHER" id="PTHR33434">
    <property type="entry name" value="DEGV DOMAIN-CONTAINING PROTEIN DR_1986-RELATED"/>
    <property type="match status" value="1"/>
</dbReference>
<sequence length="285" mass="31169">MASIKIFSDSTCDLPPSLIEQHDIGIVPLYVTFGDQAFQDGVDMDPAKLYEMVDKGGQLPKTAAPSPGDFVAKFEPFVKAGQHIIYIGLSTELSSTIQNAIIAAQMLEEHSGRIYVIDSMNLSTGIGIQVLRAARMAEAGNSIEDIIAHIQEMRKHIETEFIIDTLDYLHKGGRCSSLQNIIGTLLRIRPVIKVVDGKMIAASKVRGKREKALEQLLSNPLNLKNQMDNDTIFVTHSYSDEDAAYVVEQLKLLTGAKHVYTSYTGCVISSHCGPNTIGIVFATNS</sequence>
<dbReference type="InterPro" id="IPR050270">
    <property type="entry name" value="DegV_domain_contain"/>
</dbReference>
<dbReference type="GO" id="GO:0008289">
    <property type="term" value="F:lipid binding"/>
    <property type="evidence" value="ECO:0007669"/>
    <property type="project" value="UniProtKB-KW"/>
</dbReference>
<keyword evidence="3" id="KW-1185">Reference proteome</keyword>
<name>A0A559IYJ7_9BACL</name>
<reference evidence="2 3" key="1">
    <citation type="submission" date="2019-07" db="EMBL/GenBank/DDBJ databases">
        <authorList>
            <person name="Kim J."/>
        </authorList>
    </citation>
    <scope>NUCLEOTIDE SEQUENCE [LARGE SCALE GENOMIC DNA]</scope>
    <source>
        <strain evidence="2 3">N4</strain>
    </source>
</reference>
<dbReference type="EMBL" id="VNJK01000001">
    <property type="protein sequence ID" value="TVX92704.1"/>
    <property type="molecule type" value="Genomic_DNA"/>
</dbReference>
<dbReference type="SUPFAM" id="SSF82549">
    <property type="entry name" value="DAK1/DegV-like"/>
    <property type="match status" value="1"/>
</dbReference>
<dbReference type="PANTHER" id="PTHR33434:SF2">
    <property type="entry name" value="FATTY ACID-BINDING PROTEIN TM_1468"/>
    <property type="match status" value="1"/>
</dbReference>
<dbReference type="InterPro" id="IPR043168">
    <property type="entry name" value="DegV_C"/>
</dbReference>
<proteinExistence type="predicted"/>
<dbReference type="AlphaFoldDB" id="A0A559IYJ7"/>
<dbReference type="NCBIfam" id="TIGR00762">
    <property type="entry name" value="DegV"/>
    <property type="match status" value="1"/>
</dbReference>
<evidence type="ECO:0000313" key="2">
    <source>
        <dbReference type="EMBL" id="TVX92704.1"/>
    </source>
</evidence>
<dbReference type="OrthoDB" id="9780660at2"/>
<dbReference type="Pfam" id="PF02645">
    <property type="entry name" value="DegV"/>
    <property type="match status" value="1"/>
</dbReference>
<dbReference type="Proteomes" id="UP000318102">
    <property type="component" value="Unassembled WGS sequence"/>
</dbReference>
<comment type="caution">
    <text evidence="2">The sequence shown here is derived from an EMBL/GenBank/DDBJ whole genome shotgun (WGS) entry which is preliminary data.</text>
</comment>
<protein>
    <submittedName>
        <fullName evidence="2">DegV family protein</fullName>
    </submittedName>
</protein>
<evidence type="ECO:0000256" key="1">
    <source>
        <dbReference type="ARBA" id="ARBA00023121"/>
    </source>
</evidence>
<evidence type="ECO:0000313" key="3">
    <source>
        <dbReference type="Proteomes" id="UP000318102"/>
    </source>
</evidence>
<dbReference type="PROSITE" id="PS51482">
    <property type="entry name" value="DEGV"/>
    <property type="match status" value="1"/>
</dbReference>
<dbReference type="RefSeq" id="WP_144988423.1">
    <property type="nucleotide sequence ID" value="NZ_VNJK01000001.1"/>
</dbReference>
<dbReference type="InterPro" id="IPR003797">
    <property type="entry name" value="DegV"/>
</dbReference>
<keyword evidence="1" id="KW-0446">Lipid-binding</keyword>